<feature type="transmembrane region" description="Helical" evidence="1">
    <location>
        <begin position="203"/>
        <end position="221"/>
    </location>
</feature>
<accession>A0A1E4T670</accession>
<feature type="transmembrane region" description="Helical" evidence="1">
    <location>
        <begin position="108"/>
        <end position="128"/>
    </location>
</feature>
<sequence>MTSESIMFTKKVAVLISFALSVYGSIFYFLFSHQGKHFQTPFSGIFIVTAIYWLLTFLLQLFFIIKVFFDKSITLEAQSRITDIVGSHFTINNICHFFWCYFFHRESFAVSECILGLNLLNLLTLYFHHKTMSIKNINDWVTIHFPVSAMPLSWTLYALFWNGACMFHSHNKSLFARILANLFIWEFLLVPGCFLLFYKDWSIGLSSSLLMLGLGFGQLFTKVVAFQWVFAFVISAVDFVASVLTMFGSGLTSNVNTGTSEQAPLLA</sequence>
<feature type="transmembrane region" description="Helical" evidence="1">
    <location>
        <begin position="12"/>
        <end position="31"/>
    </location>
</feature>
<feature type="transmembrane region" description="Helical" evidence="1">
    <location>
        <begin position="43"/>
        <end position="65"/>
    </location>
</feature>
<feature type="transmembrane region" description="Helical" evidence="1">
    <location>
        <begin position="174"/>
        <end position="197"/>
    </location>
</feature>
<evidence type="ECO:0000256" key="1">
    <source>
        <dbReference type="SAM" id="Phobius"/>
    </source>
</evidence>
<dbReference type="EMBL" id="KV453848">
    <property type="protein sequence ID" value="ODV87168.1"/>
    <property type="molecule type" value="Genomic_DNA"/>
</dbReference>
<dbReference type="Pfam" id="PF08611">
    <property type="entry name" value="DUF1774"/>
    <property type="match status" value="1"/>
</dbReference>
<proteinExistence type="predicted"/>
<dbReference type="Proteomes" id="UP000094801">
    <property type="component" value="Unassembled WGS sequence"/>
</dbReference>
<evidence type="ECO:0000313" key="3">
    <source>
        <dbReference type="Proteomes" id="UP000094801"/>
    </source>
</evidence>
<keyword evidence="1" id="KW-1133">Transmembrane helix</keyword>
<reference evidence="3" key="1">
    <citation type="submission" date="2016-04" db="EMBL/GenBank/DDBJ databases">
        <title>Comparative genomics of biotechnologically important yeasts.</title>
        <authorList>
            <consortium name="DOE Joint Genome Institute"/>
            <person name="Riley R."/>
            <person name="Haridas S."/>
            <person name="Wolfe K.H."/>
            <person name="Lopes M.R."/>
            <person name="Hittinger C.T."/>
            <person name="Goker M."/>
            <person name="Salamov A."/>
            <person name="Wisecaver J."/>
            <person name="Long T.M."/>
            <person name="Aerts A.L."/>
            <person name="Barry K."/>
            <person name="Choi C."/>
            <person name="Clum A."/>
            <person name="Coughlan A.Y."/>
            <person name="Deshpande S."/>
            <person name="Douglass A.P."/>
            <person name="Hanson S.J."/>
            <person name="Klenk H.-P."/>
            <person name="Labutti K."/>
            <person name="Lapidus A."/>
            <person name="Lindquist E."/>
            <person name="Lipzen A."/>
            <person name="Meier-Kolthoff J.P."/>
            <person name="Ohm R.A."/>
            <person name="Otillar R.P."/>
            <person name="Pangilinan J."/>
            <person name="Peng Y."/>
            <person name="Rokas A."/>
            <person name="Rosa C.A."/>
            <person name="Scheuner C."/>
            <person name="Sibirny A.A."/>
            <person name="Slot J.C."/>
            <person name="Stielow J.B."/>
            <person name="Sun H."/>
            <person name="Kurtzman C.P."/>
            <person name="Blackwell M."/>
            <person name="Grigoriev I.V."/>
            <person name="Jeffries T.W."/>
        </authorList>
    </citation>
    <scope>NUCLEOTIDE SEQUENCE [LARGE SCALE GENOMIC DNA]</scope>
    <source>
        <strain evidence="3">NRRL YB-2248</strain>
    </source>
</reference>
<evidence type="ECO:0000313" key="2">
    <source>
        <dbReference type="EMBL" id="ODV87168.1"/>
    </source>
</evidence>
<dbReference type="AlphaFoldDB" id="A0A1E4T670"/>
<keyword evidence="3" id="KW-1185">Reference proteome</keyword>
<keyword evidence="1" id="KW-0812">Transmembrane</keyword>
<gene>
    <name evidence="2" type="ORF">CANARDRAFT_21138</name>
</gene>
<feature type="transmembrane region" description="Helical" evidence="1">
    <location>
        <begin position="140"/>
        <end position="162"/>
    </location>
</feature>
<dbReference type="PANTHER" id="PTHR37992">
    <property type="entry name" value="EXPRESSED PROTEIN"/>
    <property type="match status" value="1"/>
</dbReference>
<keyword evidence="1" id="KW-0472">Membrane</keyword>
<dbReference type="OrthoDB" id="3342455at2759"/>
<name>A0A1E4T670_9ASCO</name>
<feature type="transmembrane region" description="Helical" evidence="1">
    <location>
        <begin position="228"/>
        <end position="247"/>
    </location>
</feature>
<dbReference type="STRING" id="983967.A0A1E4T670"/>
<dbReference type="InterPro" id="IPR013920">
    <property type="entry name" value="DUF1774_fun"/>
</dbReference>
<protein>
    <submittedName>
        <fullName evidence="2">Uncharacterized protein</fullName>
    </submittedName>
</protein>
<organism evidence="2 3">
    <name type="scientific">[Candida] arabinofermentans NRRL YB-2248</name>
    <dbReference type="NCBI Taxonomy" id="983967"/>
    <lineage>
        <taxon>Eukaryota</taxon>
        <taxon>Fungi</taxon>
        <taxon>Dikarya</taxon>
        <taxon>Ascomycota</taxon>
        <taxon>Saccharomycotina</taxon>
        <taxon>Pichiomycetes</taxon>
        <taxon>Pichiales</taxon>
        <taxon>Pichiaceae</taxon>
        <taxon>Ogataea</taxon>
        <taxon>Ogataea/Candida clade</taxon>
    </lineage>
</organism>
<dbReference type="PANTHER" id="PTHR37992:SF1">
    <property type="entry name" value="DUF1774-DOMAIN-CONTAINING PROTEIN"/>
    <property type="match status" value="1"/>
</dbReference>